<accession>A0A0D2J9T7</accession>
<protein>
    <submittedName>
        <fullName evidence="1">Uncharacterized protein</fullName>
    </submittedName>
</protein>
<keyword evidence="2" id="KW-1185">Reference proteome</keyword>
<dbReference type="Proteomes" id="UP000032233">
    <property type="component" value="Unassembled WGS sequence"/>
</dbReference>
<comment type="caution">
    <text evidence="1">The sequence shown here is derived from an EMBL/GenBank/DDBJ whole genome shotgun (WGS) entry which is preliminary data.</text>
</comment>
<sequence length="137" mass="16778">MATLASEDFRLNISLRWEKNEGVIYDLVFTWQDLPIINEDVLKRINGWWVKGPKHGFFFSEYAELRPVQFFKQMLDATETDYLEPIDPNLRITIHLLHAFEEERSHVLWEAEHIKQERRNREQRKKIWVNYRMIYLK</sequence>
<reference evidence="1 2" key="1">
    <citation type="submission" date="2013-11" db="EMBL/GenBank/DDBJ databases">
        <title>Metagenomic analysis of a methanogenic consortium involved in long chain n-alkane degradation.</title>
        <authorList>
            <person name="Davidova I.A."/>
            <person name="Callaghan A.V."/>
            <person name="Wawrik B."/>
            <person name="Pruitt S."/>
            <person name="Marks C."/>
            <person name="Duncan K.E."/>
            <person name="Suflita J.M."/>
        </authorList>
    </citation>
    <scope>NUCLEOTIDE SEQUENCE [LARGE SCALE GENOMIC DNA]</scope>
    <source>
        <strain evidence="1 2">SPR</strain>
    </source>
</reference>
<name>A0A0D2J9T7_9BACT</name>
<dbReference type="InParanoid" id="A0A0D2J9T7"/>
<organism evidence="1 2">
    <name type="scientific">Dethiosulfatarculus sandiegensis</name>
    <dbReference type="NCBI Taxonomy" id="1429043"/>
    <lineage>
        <taxon>Bacteria</taxon>
        <taxon>Pseudomonadati</taxon>
        <taxon>Thermodesulfobacteriota</taxon>
        <taxon>Desulfarculia</taxon>
        <taxon>Desulfarculales</taxon>
        <taxon>Desulfarculaceae</taxon>
        <taxon>Dethiosulfatarculus</taxon>
    </lineage>
</organism>
<dbReference type="AlphaFoldDB" id="A0A0D2J9T7"/>
<gene>
    <name evidence="1" type="ORF">X474_19100</name>
</gene>
<dbReference type="EMBL" id="AZAC01000032">
    <property type="protein sequence ID" value="KIX12441.1"/>
    <property type="molecule type" value="Genomic_DNA"/>
</dbReference>
<proteinExistence type="predicted"/>
<dbReference type="RefSeq" id="WP_044350639.1">
    <property type="nucleotide sequence ID" value="NZ_AZAC01000032.1"/>
</dbReference>
<evidence type="ECO:0000313" key="1">
    <source>
        <dbReference type="EMBL" id="KIX12441.1"/>
    </source>
</evidence>
<dbReference type="STRING" id="1429043.X474_19100"/>
<evidence type="ECO:0000313" key="2">
    <source>
        <dbReference type="Proteomes" id="UP000032233"/>
    </source>
</evidence>